<dbReference type="GO" id="GO:0016301">
    <property type="term" value="F:kinase activity"/>
    <property type="evidence" value="ECO:0007669"/>
    <property type="project" value="UniProtKB-KW"/>
</dbReference>
<dbReference type="Gene3D" id="3.90.1200.10">
    <property type="match status" value="1"/>
</dbReference>
<protein>
    <submittedName>
        <fullName evidence="2">Ser/Thr protein kinase RdoA (MazF antagonist)</fullName>
    </submittedName>
</protein>
<organism evidence="2 3">
    <name type="scientific">Nonomuraea soli</name>
    <dbReference type="NCBI Taxonomy" id="1032476"/>
    <lineage>
        <taxon>Bacteria</taxon>
        <taxon>Bacillati</taxon>
        <taxon>Actinomycetota</taxon>
        <taxon>Actinomycetes</taxon>
        <taxon>Streptosporangiales</taxon>
        <taxon>Streptosporangiaceae</taxon>
        <taxon>Nonomuraea</taxon>
    </lineage>
</organism>
<proteinExistence type="predicted"/>
<dbReference type="AlphaFoldDB" id="A0A7W0CRB0"/>
<sequence>MELIATGRTADVFALDSRRVLRRYRSNSTALAEAKIMEHVRGHGFPVPAVHDATETDLVLERLPGPTMLQALSRRPWKVLRYGRQLGELHDRLHRVPAPDWLPGDGGQVLHLDFHPGNVILTPGGPSVIDWCNARSGEPAVDVATTLVLLTTGEAPKGVERLARKVISGAFLRGSRTDPKPGLRAATQARLGDPNTTGAERVLLLGILERC</sequence>
<evidence type="ECO:0000259" key="1">
    <source>
        <dbReference type="Pfam" id="PF01636"/>
    </source>
</evidence>
<reference evidence="2 3" key="1">
    <citation type="submission" date="2020-07" db="EMBL/GenBank/DDBJ databases">
        <title>Genomic Encyclopedia of Type Strains, Phase IV (KMG-IV): sequencing the most valuable type-strain genomes for metagenomic binning, comparative biology and taxonomic classification.</title>
        <authorList>
            <person name="Goeker M."/>
        </authorList>
    </citation>
    <scope>NUCLEOTIDE SEQUENCE [LARGE SCALE GENOMIC DNA]</scope>
    <source>
        <strain evidence="2 3">DSM 45533</strain>
    </source>
</reference>
<dbReference type="Proteomes" id="UP000530928">
    <property type="component" value="Unassembled WGS sequence"/>
</dbReference>
<comment type="caution">
    <text evidence="2">The sequence shown here is derived from an EMBL/GenBank/DDBJ whole genome shotgun (WGS) entry which is preliminary data.</text>
</comment>
<dbReference type="InterPro" id="IPR011009">
    <property type="entry name" value="Kinase-like_dom_sf"/>
</dbReference>
<evidence type="ECO:0000313" key="2">
    <source>
        <dbReference type="EMBL" id="MBA2895903.1"/>
    </source>
</evidence>
<evidence type="ECO:0000313" key="3">
    <source>
        <dbReference type="Proteomes" id="UP000530928"/>
    </source>
</evidence>
<feature type="domain" description="Aminoglycoside phosphotransferase" evidence="1">
    <location>
        <begin position="3"/>
        <end position="100"/>
    </location>
</feature>
<dbReference type="SUPFAM" id="SSF56112">
    <property type="entry name" value="Protein kinase-like (PK-like)"/>
    <property type="match status" value="1"/>
</dbReference>
<dbReference type="InterPro" id="IPR051678">
    <property type="entry name" value="AGP_Transferase"/>
</dbReference>
<dbReference type="InterPro" id="IPR002575">
    <property type="entry name" value="Aminoglycoside_PTrfase"/>
</dbReference>
<name>A0A7W0CRB0_9ACTN</name>
<accession>A0A7W0CRB0</accession>
<dbReference type="EMBL" id="JACDUR010000007">
    <property type="protein sequence ID" value="MBA2895903.1"/>
    <property type="molecule type" value="Genomic_DNA"/>
</dbReference>
<keyword evidence="2" id="KW-0808">Transferase</keyword>
<dbReference type="PANTHER" id="PTHR21310:SF40">
    <property type="entry name" value="AMINOGLYCOSIDE PHOSPHOTRANSFERASE DOMAIN-CONTAINING PROTEIN-RELATED"/>
    <property type="match status" value="1"/>
</dbReference>
<keyword evidence="2" id="KW-0418">Kinase</keyword>
<feature type="domain" description="Aminoglycoside phosphotransferase" evidence="1">
    <location>
        <begin position="108"/>
        <end position="163"/>
    </location>
</feature>
<gene>
    <name evidence="2" type="ORF">HNR30_007289</name>
</gene>
<dbReference type="RefSeq" id="WP_181614577.1">
    <property type="nucleotide sequence ID" value="NZ_BAABAM010000011.1"/>
</dbReference>
<keyword evidence="3" id="KW-1185">Reference proteome</keyword>
<dbReference type="PANTHER" id="PTHR21310">
    <property type="entry name" value="AMINOGLYCOSIDE PHOSPHOTRANSFERASE-RELATED-RELATED"/>
    <property type="match status" value="1"/>
</dbReference>
<dbReference type="Pfam" id="PF01636">
    <property type="entry name" value="APH"/>
    <property type="match status" value="2"/>
</dbReference>